<dbReference type="SUPFAM" id="SSF47954">
    <property type="entry name" value="Cyclin-like"/>
    <property type="match status" value="2"/>
</dbReference>
<dbReference type="InterPro" id="IPR048258">
    <property type="entry name" value="Cyclins_cyclin-box"/>
</dbReference>
<evidence type="ECO:0000256" key="1">
    <source>
        <dbReference type="ARBA" id="ARBA00009065"/>
    </source>
</evidence>
<gene>
    <name evidence="8" type="ORF">Adt_05135</name>
</gene>
<keyword evidence="2" id="KW-0132">Cell division</keyword>
<sequence>MEKSDHTSLSDLLCEEDESCLNERCFQDLGFDLGCVSDFDDEYIQILIERESIFQSDGNGFSMKSEKSWLNCARLDAITWILETRAFFGFHFRTAYLSIIYFDRFFSRRSIDDSKLWAIRLLSVACLSLAVKMEESKVPALSEYHVDEYNFEGNVIKRMELLVLNTLDWKMSSITPFAYLHYFSAKFCGELRCEELLKRAVELILAVIKQINVGEYRPSIIAAAAVLASYEYQLTEKNVEIKMNVISSWGSFEKEDIFSCYNLLRKIRSVKFNTPNSMISPNLSSSQSSSIHALENSSITSSVGTKRRLAYSDSDRFCPPHKIPHP</sequence>
<proteinExistence type="inferred from homology"/>
<dbReference type="InterPro" id="IPR039361">
    <property type="entry name" value="Cyclin"/>
</dbReference>
<dbReference type="SMART" id="SM01332">
    <property type="entry name" value="Cyclin_C"/>
    <property type="match status" value="1"/>
</dbReference>
<dbReference type="EMBL" id="JBFOLK010000002">
    <property type="protein sequence ID" value="KAL2531784.1"/>
    <property type="molecule type" value="Genomic_DNA"/>
</dbReference>
<dbReference type="Proteomes" id="UP001604336">
    <property type="component" value="Unassembled WGS sequence"/>
</dbReference>
<dbReference type="SMART" id="SM00385">
    <property type="entry name" value="CYCLIN"/>
    <property type="match status" value="1"/>
</dbReference>
<protein>
    <submittedName>
        <fullName evidence="8">Cyclin-D5-1</fullName>
    </submittedName>
</protein>
<keyword evidence="4" id="KW-0131">Cell cycle</keyword>
<evidence type="ECO:0000313" key="9">
    <source>
        <dbReference type="Proteomes" id="UP001604336"/>
    </source>
</evidence>
<evidence type="ECO:0000313" key="8">
    <source>
        <dbReference type="EMBL" id="KAL2531784.1"/>
    </source>
</evidence>
<name>A0ABD1V3A3_9LAMI</name>
<dbReference type="InterPro" id="IPR036915">
    <property type="entry name" value="Cyclin-like_sf"/>
</dbReference>
<evidence type="ECO:0000256" key="4">
    <source>
        <dbReference type="ARBA" id="ARBA00023306"/>
    </source>
</evidence>
<keyword evidence="3 5" id="KW-0195">Cyclin</keyword>
<dbReference type="InterPro" id="IPR006671">
    <property type="entry name" value="Cyclin_N"/>
</dbReference>
<dbReference type="CDD" id="cd20544">
    <property type="entry name" value="CYCLIN_AtCycD-like_rpt2"/>
    <property type="match status" value="1"/>
</dbReference>
<dbReference type="PROSITE" id="PS00292">
    <property type="entry name" value="CYCLINS"/>
    <property type="match status" value="1"/>
</dbReference>
<reference evidence="9" key="1">
    <citation type="submission" date="2024-07" db="EMBL/GenBank/DDBJ databases">
        <title>Two chromosome-level genome assemblies of Korean endemic species Abeliophyllum distichum and Forsythia ovata (Oleaceae).</title>
        <authorList>
            <person name="Jang H."/>
        </authorList>
    </citation>
    <scope>NUCLEOTIDE SEQUENCE [LARGE SCALE GENOMIC DNA]</scope>
</reference>
<dbReference type="GO" id="GO:0051301">
    <property type="term" value="P:cell division"/>
    <property type="evidence" value="ECO:0007669"/>
    <property type="project" value="UniProtKB-KW"/>
</dbReference>
<feature type="domain" description="Cyclin C-terminal" evidence="7">
    <location>
        <begin position="174"/>
        <end position="297"/>
    </location>
</feature>
<dbReference type="FunFam" id="1.10.472.10:FF:000069">
    <property type="entry name" value="Cyclin-D5-1"/>
    <property type="match status" value="1"/>
</dbReference>
<organism evidence="8 9">
    <name type="scientific">Abeliophyllum distichum</name>
    <dbReference type="NCBI Taxonomy" id="126358"/>
    <lineage>
        <taxon>Eukaryota</taxon>
        <taxon>Viridiplantae</taxon>
        <taxon>Streptophyta</taxon>
        <taxon>Embryophyta</taxon>
        <taxon>Tracheophyta</taxon>
        <taxon>Spermatophyta</taxon>
        <taxon>Magnoliopsida</taxon>
        <taxon>eudicotyledons</taxon>
        <taxon>Gunneridae</taxon>
        <taxon>Pentapetalae</taxon>
        <taxon>asterids</taxon>
        <taxon>lamiids</taxon>
        <taxon>Lamiales</taxon>
        <taxon>Oleaceae</taxon>
        <taxon>Forsythieae</taxon>
        <taxon>Abeliophyllum</taxon>
    </lineage>
</organism>
<dbReference type="InterPro" id="IPR013763">
    <property type="entry name" value="Cyclin-like_dom"/>
</dbReference>
<evidence type="ECO:0000256" key="2">
    <source>
        <dbReference type="ARBA" id="ARBA00022618"/>
    </source>
</evidence>
<dbReference type="Gene3D" id="1.10.472.10">
    <property type="entry name" value="Cyclin-like"/>
    <property type="match status" value="2"/>
</dbReference>
<evidence type="ECO:0000259" key="7">
    <source>
        <dbReference type="SMART" id="SM01332"/>
    </source>
</evidence>
<dbReference type="Pfam" id="PF00134">
    <property type="entry name" value="Cyclin_N"/>
    <property type="match status" value="1"/>
</dbReference>
<accession>A0ABD1V3A3</accession>
<comment type="caution">
    <text evidence="8">The sequence shown here is derived from an EMBL/GenBank/DDBJ whole genome shotgun (WGS) entry which is preliminary data.</text>
</comment>
<dbReference type="AlphaFoldDB" id="A0ABD1V3A3"/>
<evidence type="ECO:0000256" key="3">
    <source>
        <dbReference type="ARBA" id="ARBA00023127"/>
    </source>
</evidence>
<dbReference type="InterPro" id="IPR004367">
    <property type="entry name" value="Cyclin_C-dom"/>
</dbReference>
<evidence type="ECO:0000256" key="5">
    <source>
        <dbReference type="RuleBase" id="RU000383"/>
    </source>
</evidence>
<dbReference type="PANTHER" id="PTHR10177">
    <property type="entry name" value="CYCLINS"/>
    <property type="match status" value="1"/>
</dbReference>
<dbReference type="Pfam" id="PF02984">
    <property type="entry name" value="Cyclin_C"/>
    <property type="match status" value="1"/>
</dbReference>
<comment type="similarity">
    <text evidence="1">Belongs to the cyclin family. Cyclin D subfamily.</text>
</comment>
<evidence type="ECO:0000259" key="6">
    <source>
        <dbReference type="SMART" id="SM00385"/>
    </source>
</evidence>
<feature type="domain" description="Cyclin-like" evidence="6">
    <location>
        <begin position="79"/>
        <end position="165"/>
    </location>
</feature>
<dbReference type="CDD" id="cd20543">
    <property type="entry name" value="CYCLIN_AtCycD-like_rpt1"/>
    <property type="match status" value="1"/>
</dbReference>
<keyword evidence="9" id="KW-1185">Reference proteome</keyword>